<accession>A0AAD1ZUB7</accession>
<evidence type="ECO:0000313" key="4">
    <source>
        <dbReference type="Proteomes" id="UP000834106"/>
    </source>
</evidence>
<sequence>MSKVNTASMARMGQKILSEPDSLWAAVLKGKYPKNSSLLECKATSNSSYTWRSVLRGQELLKKGTKWILRKWTLKSGTTQMEEAVGTRKASLIGYLKIQDRLLTNKVRLTRHLTTDCSCKSCGFPVENCLHILRDCPMARPVWEQLIPHNLHQHFFGLNLGICSVTAAELWSLYHGLMIAWMEGHRKVAVTVDSSALRSCNAVDYDLDLANDPPATIPPPLDYRIKERAEPFIGETDPDQSVARVVTRNRFQQLLGEYGDSDHYRKPNTAISQMGHARRYALAMMNLCLVEGLGSVSRKGKKHKDEKERRYTKGVIATLTLTAKRTVPRNSVLNEIGAYCLCGPKNWSGRYGLISMIFIPEEMKLRYSSLNKKFQILRANRSLASCELRSALSLPITRSARRIIVLDDSISLVLVSFGNEEFESTGESINRPRSKLILSTAAASTGTKRRHDSEDQSISIYKKHCLGHATQKDRKTARSKKTLLEPGTSQAPSIRQQESVME</sequence>
<dbReference type="InterPro" id="IPR026960">
    <property type="entry name" value="RVT-Znf"/>
</dbReference>
<feature type="compositionally biased region" description="Polar residues" evidence="1">
    <location>
        <begin position="487"/>
        <end position="502"/>
    </location>
</feature>
<feature type="domain" description="Reverse transcriptase zinc-binding" evidence="2">
    <location>
        <begin position="88"/>
        <end position="143"/>
    </location>
</feature>
<dbReference type="Pfam" id="PF13966">
    <property type="entry name" value="zf-RVT"/>
    <property type="match status" value="1"/>
</dbReference>
<keyword evidence="4" id="KW-1185">Reference proteome</keyword>
<dbReference type="AlphaFoldDB" id="A0AAD1ZUB7"/>
<feature type="region of interest" description="Disordered" evidence="1">
    <location>
        <begin position="469"/>
        <end position="502"/>
    </location>
</feature>
<protein>
    <recommendedName>
        <fullName evidence="2">Reverse transcriptase zinc-binding domain-containing protein</fullName>
    </recommendedName>
</protein>
<dbReference type="Proteomes" id="UP000834106">
    <property type="component" value="Chromosome 14"/>
</dbReference>
<gene>
    <name evidence="3" type="ORF">FPE_LOCUS23283</name>
</gene>
<reference evidence="3" key="1">
    <citation type="submission" date="2023-05" db="EMBL/GenBank/DDBJ databases">
        <authorList>
            <person name="Huff M."/>
        </authorList>
    </citation>
    <scope>NUCLEOTIDE SEQUENCE</scope>
</reference>
<evidence type="ECO:0000313" key="3">
    <source>
        <dbReference type="EMBL" id="CAI9775853.1"/>
    </source>
</evidence>
<dbReference type="EMBL" id="OU503049">
    <property type="protein sequence ID" value="CAI9775853.1"/>
    <property type="molecule type" value="Genomic_DNA"/>
</dbReference>
<name>A0AAD1ZUB7_9LAMI</name>
<organism evidence="3 4">
    <name type="scientific">Fraxinus pennsylvanica</name>
    <dbReference type="NCBI Taxonomy" id="56036"/>
    <lineage>
        <taxon>Eukaryota</taxon>
        <taxon>Viridiplantae</taxon>
        <taxon>Streptophyta</taxon>
        <taxon>Embryophyta</taxon>
        <taxon>Tracheophyta</taxon>
        <taxon>Spermatophyta</taxon>
        <taxon>Magnoliopsida</taxon>
        <taxon>eudicotyledons</taxon>
        <taxon>Gunneridae</taxon>
        <taxon>Pentapetalae</taxon>
        <taxon>asterids</taxon>
        <taxon>lamiids</taxon>
        <taxon>Lamiales</taxon>
        <taxon>Oleaceae</taxon>
        <taxon>Oleeae</taxon>
        <taxon>Fraxinus</taxon>
    </lineage>
</organism>
<evidence type="ECO:0000259" key="2">
    <source>
        <dbReference type="Pfam" id="PF13966"/>
    </source>
</evidence>
<evidence type="ECO:0000256" key="1">
    <source>
        <dbReference type="SAM" id="MobiDB-lite"/>
    </source>
</evidence>
<proteinExistence type="predicted"/>